<feature type="region of interest" description="Disordered" evidence="5">
    <location>
        <begin position="196"/>
        <end position="322"/>
    </location>
</feature>
<dbReference type="PRINTS" id="PR01368">
    <property type="entry name" value="SYNAPSIN"/>
</dbReference>
<evidence type="ECO:0000256" key="1">
    <source>
        <dbReference type="ARBA" id="ARBA00008243"/>
    </source>
</evidence>
<protein>
    <recommendedName>
        <fullName evidence="6">Synapsin ATP-binding domain-containing protein</fullName>
    </recommendedName>
</protein>
<evidence type="ECO:0000259" key="6">
    <source>
        <dbReference type="Pfam" id="PF02750"/>
    </source>
</evidence>
<name>A0AAU9V7I9_EUPED</name>
<feature type="compositionally biased region" description="Pro residues" evidence="5">
    <location>
        <begin position="243"/>
        <end position="259"/>
    </location>
</feature>
<dbReference type="PANTHER" id="PTHR10841:SF17">
    <property type="entry name" value="SYNAPSIN"/>
    <property type="match status" value="1"/>
</dbReference>
<feature type="compositionally biased region" description="Pro residues" evidence="5">
    <location>
        <begin position="223"/>
        <end position="233"/>
    </location>
</feature>
<feature type="compositionally biased region" description="Low complexity" evidence="5">
    <location>
        <begin position="203"/>
        <end position="214"/>
    </location>
</feature>
<comment type="subcellular location">
    <subcellularLocation>
        <location evidence="4">Synapse</location>
    </subcellularLocation>
</comment>
<feature type="compositionally biased region" description="Low complexity" evidence="5">
    <location>
        <begin position="265"/>
        <end position="311"/>
    </location>
</feature>
<dbReference type="InterPro" id="IPR020898">
    <property type="entry name" value="Synapsin_ATP-bd_dom"/>
</dbReference>
<evidence type="ECO:0000256" key="2">
    <source>
        <dbReference type="ARBA" id="ARBA00022553"/>
    </source>
</evidence>
<dbReference type="Gene3D" id="3.30.470.20">
    <property type="entry name" value="ATP-grasp fold, B domain"/>
    <property type="match status" value="1"/>
</dbReference>
<dbReference type="Proteomes" id="UP001153954">
    <property type="component" value="Unassembled WGS sequence"/>
</dbReference>
<evidence type="ECO:0000256" key="4">
    <source>
        <dbReference type="ARBA" id="ARBA00034103"/>
    </source>
</evidence>
<dbReference type="AlphaFoldDB" id="A0AAU9V7I9"/>
<dbReference type="InterPro" id="IPR001359">
    <property type="entry name" value="Synapsin"/>
</dbReference>
<dbReference type="Pfam" id="PF02750">
    <property type="entry name" value="Synapsin_C"/>
    <property type="match status" value="1"/>
</dbReference>
<organism evidence="7 8">
    <name type="scientific">Euphydryas editha</name>
    <name type="common">Edith's checkerspot</name>
    <dbReference type="NCBI Taxonomy" id="104508"/>
    <lineage>
        <taxon>Eukaryota</taxon>
        <taxon>Metazoa</taxon>
        <taxon>Ecdysozoa</taxon>
        <taxon>Arthropoda</taxon>
        <taxon>Hexapoda</taxon>
        <taxon>Insecta</taxon>
        <taxon>Pterygota</taxon>
        <taxon>Neoptera</taxon>
        <taxon>Endopterygota</taxon>
        <taxon>Lepidoptera</taxon>
        <taxon>Glossata</taxon>
        <taxon>Ditrysia</taxon>
        <taxon>Papilionoidea</taxon>
        <taxon>Nymphalidae</taxon>
        <taxon>Nymphalinae</taxon>
        <taxon>Euphydryas</taxon>
    </lineage>
</organism>
<comment type="similarity">
    <text evidence="1">Belongs to the synapsin family.</text>
</comment>
<feature type="domain" description="Synapsin ATP-binding" evidence="6">
    <location>
        <begin position="29"/>
        <end position="191"/>
    </location>
</feature>
<dbReference type="EMBL" id="CAKOGL010000030">
    <property type="protein sequence ID" value="CAH2107289.1"/>
    <property type="molecule type" value="Genomic_DNA"/>
</dbReference>
<gene>
    <name evidence="7" type="ORF">EEDITHA_LOCUS21337</name>
</gene>
<sequence length="338" mass="35824">MNYGMLKYSRISLIRQINNPTRPIIRHSPHVRGKVTAPKFPVVIKIGHAHSGVAKVKVESLADFQDIAGVVAMLGTYCTVEPYIDAKYDIHIQKIGSNYKAFMRKSISGNWKTNQGSAMLEAIGMNDRYKMWIDEVSEIFGGLEVCALELVVGKDGREHIIELNDSATSFMGDSQEEDRRHLSELVFQRMQSVCRPGITKTTSRSSVAGSGAASPEDRSGAPGGPPSVPPPAPIATATSIDRPLPPIPAEPAQPPPPPLVRRDSQVSQSSTVSSVSGAPSAGSAATVAGAPAPAQSAAGASARSGFARQGSLSAALTEDAEDTMKNLRKTFAGIFGDM</sequence>
<dbReference type="GO" id="GO:0030672">
    <property type="term" value="C:synaptic vesicle membrane"/>
    <property type="evidence" value="ECO:0007669"/>
    <property type="project" value="TreeGrafter"/>
</dbReference>
<dbReference type="FunFam" id="3.30.470.20:FF:000151">
    <property type="entry name" value="Synapsin-2"/>
    <property type="match status" value="1"/>
</dbReference>
<dbReference type="PANTHER" id="PTHR10841">
    <property type="entry name" value="SYNAPSIN"/>
    <property type="match status" value="1"/>
</dbReference>
<proteinExistence type="inferred from homology"/>
<reference evidence="7" key="1">
    <citation type="submission" date="2022-03" db="EMBL/GenBank/DDBJ databases">
        <authorList>
            <person name="Tunstrom K."/>
        </authorList>
    </citation>
    <scope>NUCLEOTIDE SEQUENCE</scope>
</reference>
<keyword evidence="8" id="KW-1185">Reference proteome</keyword>
<accession>A0AAU9V7I9</accession>
<evidence type="ECO:0000313" key="7">
    <source>
        <dbReference type="EMBL" id="CAH2107289.1"/>
    </source>
</evidence>
<dbReference type="SUPFAM" id="SSF56059">
    <property type="entry name" value="Glutathione synthetase ATP-binding domain-like"/>
    <property type="match status" value="1"/>
</dbReference>
<comment type="caution">
    <text evidence="7">The sequence shown here is derived from an EMBL/GenBank/DDBJ whole genome shotgun (WGS) entry which is preliminary data.</text>
</comment>
<keyword evidence="2" id="KW-0597">Phosphoprotein</keyword>
<evidence type="ECO:0000313" key="8">
    <source>
        <dbReference type="Proteomes" id="UP001153954"/>
    </source>
</evidence>
<evidence type="ECO:0000256" key="5">
    <source>
        <dbReference type="SAM" id="MobiDB-lite"/>
    </source>
</evidence>
<dbReference type="GO" id="GO:0007269">
    <property type="term" value="P:neurotransmitter secretion"/>
    <property type="evidence" value="ECO:0007669"/>
    <property type="project" value="InterPro"/>
</dbReference>
<keyword evidence="3" id="KW-0770">Synapse</keyword>
<evidence type="ECO:0000256" key="3">
    <source>
        <dbReference type="ARBA" id="ARBA00023018"/>
    </source>
</evidence>